<keyword evidence="9 13" id="KW-1015">Disulfide bond</keyword>
<dbReference type="AlphaFoldDB" id="A0A0V1HQF6"/>
<keyword evidence="4 15" id="KW-0812">Transmembrane</keyword>
<dbReference type="SUPFAM" id="SSF57424">
    <property type="entry name" value="LDL receptor-like module"/>
    <property type="match status" value="6"/>
</dbReference>
<dbReference type="InterPro" id="IPR012677">
    <property type="entry name" value="Nucleotide-bd_a/b_plait_sf"/>
</dbReference>
<feature type="disulfide bond" evidence="13">
    <location>
        <begin position="639"/>
        <end position="654"/>
    </location>
</feature>
<dbReference type="GO" id="GO:0005041">
    <property type="term" value="F:low-density lipoprotein particle receptor activity"/>
    <property type="evidence" value="ECO:0007669"/>
    <property type="project" value="TreeGrafter"/>
</dbReference>
<gene>
    <name evidence="17" type="primary">SORL1</name>
    <name evidence="17" type="ORF">T11_11651</name>
</gene>
<evidence type="ECO:0000256" key="9">
    <source>
        <dbReference type="ARBA" id="ARBA00023157"/>
    </source>
</evidence>
<evidence type="ECO:0000259" key="16">
    <source>
        <dbReference type="PROSITE" id="PS50102"/>
    </source>
</evidence>
<evidence type="ECO:0000256" key="8">
    <source>
        <dbReference type="ARBA" id="ARBA00023136"/>
    </source>
</evidence>
<evidence type="ECO:0000256" key="6">
    <source>
        <dbReference type="ARBA" id="ARBA00022917"/>
    </source>
</evidence>
<sequence>MFGGFDLGDAKTNWAEQIEEEMALPERSEEIVGEVKTVTEYHLNDENRRVKTVSRFKVSKKRIPKSVLERRKWTRFGQDADMSIEDLMSKTTYYDDEITMQFLRSRTGELLEFANSEFSGLDTQRSTMQFRMCRFCKSMDHWSTQCPYRDVFEEEKAKEAAADAGAQSGGDLQSSRAGVYVPPALRGLGAGSKLSMDPLQRRDDNTVRVTNLPEDISDVVLKELFSQVGKVVRLYLARDKVTQRCKGYAFVSYMSRTDAQKAIDELSGYKYEHLIFKVEWANRDSSRIASSHRSSKKKRIILALYIILVLLLIILAIVLPLNLTSEDNPYAQFLFENDIILNGSVMMHLANQSKPVNTSLIEKIELFCNEEFNSSNPCFANFSTVEYATDYFTPRFKKSVVNTKFCEQFDCHLDTVEDLAIDEENVNFDFAVHLKLNGTRFSDFLSMSTSEFMKNIDSNFEKILDNPFRDYHKNITIILELKQICQIFHIDCAKLFWENIYSSANLKKEDDKSATFIMDWMSQFRPPIAYKVCEEASGFVCKSDGIRIRQSKVCDGIKHCLDGSDEQACEKCQTAFSCINKDGNLTCVRGDQVCDPHSKCHLRDEEFSKLCNMSVNQCKIMNHFPCADSFNCIPEEWICDGEEHCPNGDDESFCGKDECNNNAHWCNGRCIPQWKLCDGINDCHDKSDEMNCTCEQCSGDGVLLCSGPIGQCINENRICDGRADCPNEEDESGCPGWCLVEEEPEKITCNSNSEHVSCKSCNIENQFKCGNDLCINRIKMCDNKKDCIDGSDEDAQLCSCDDSDGFFCKSNNETTFNNCKPSSFRCDGFADCEGKTDETDCDSCFNNPKAFYCNVTRTCFPESARCDGKVDCPDYSDEDFCSCSVCKSQKHSTYMCRERNRCLLAEYVCNPLSQYHCPGEPNEDVIFCPRPWNPLRAEDYHHQFA</sequence>
<dbReference type="Pfam" id="PF12353">
    <property type="entry name" value="eIF3g"/>
    <property type="match status" value="1"/>
</dbReference>
<feature type="domain" description="RRM" evidence="16">
    <location>
        <begin position="205"/>
        <end position="283"/>
    </location>
</feature>
<evidence type="ECO:0000256" key="13">
    <source>
        <dbReference type="PROSITE-ProRule" id="PRU00124"/>
    </source>
</evidence>
<protein>
    <recommendedName>
        <fullName evidence="12">Eukaryotic translation initiation factor 3 subunit G</fullName>
        <shortName evidence="12">eIF3g</shortName>
    </recommendedName>
    <alternativeName>
        <fullName evidence="12">Eukaryotic translation initiation factor 3 RNA-binding subunit</fullName>
        <shortName evidence="12">eIF-3 RNA-binding subunit</shortName>
    </alternativeName>
    <alternativeName>
        <fullName evidence="12">Eukaryotic translation initiation factor 3 subunit 4</fullName>
    </alternativeName>
</protein>
<keyword evidence="14" id="KW-0694">RNA-binding</keyword>
<dbReference type="InterPro" id="IPR002172">
    <property type="entry name" value="LDrepeatLR_classA_rpt"/>
</dbReference>
<dbReference type="SMART" id="SM00360">
    <property type="entry name" value="RRM"/>
    <property type="match status" value="1"/>
</dbReference>
<dbReference type="InterPro" id="IPR000504">
    <property type="entry name" value="RRM_dom"/>
</dbReference>
<comment type="function">
    <text evidence="12">RNA-binding component of the eukaryotic translation initiation factor 3 (eIF-3) complex, which is involved in protein synthesis of a specialized repertoire of mRNAs and, together with other initiation factors, stimulates binding of mRNA and methionyl-tRNAi to the 40S ribosome. The eIF-3 complex specifically targets and initiates translation of a subset of mRNAs involved in cell proliferation. This subunit can bind 18S rRNA.</text>
</comment>
<dbReference type="InterPro" id="IPR034240">
    <property type="entry name" value="eIF3G_RRM"/>
</dbReference>
<evidence type="ECO:0000256" key="3">
    <source>
        <dbReference type="ARBA" id="ARBA00022540"/>
    </source>
</evidence>
<proteinExistence type="inferred from homology"/>
<evidence type="ECO:0000256" key="5">
    <source>
        <dbReference type="ARBA" id="ARBA00022737"/>
    </source>
</evidence>
<evidence type="ECO:0000256" key="7">
    <source>
        <dbReference type="ARBA" id="ARBA00022989"/>
    </source>
</evidence>
<evidence type="ECO:0000256" key="2">
    <source>
        <dbReference type="ARBA" id="ARBA00022490"/>
    </source>
</evidence>
<dbReference type="PANTHER" id="PTHR22722">
    <property type="entry name" value="LOW-DENSITY LIPOPROTEIN RECEPTOR-RELATED PROTEIN 2-RELATED"/>
    <property type="match status" value="1"/>
</dbReference>
<evidence type="ECO:0000256" key="11">
    <source>
        <dbReference type="ARBA" id="ARBA00023180"/>
    </source>
</evidence>
<comment type="caution">
    <text evidence="13">Lacks conserved residue(s) required for the propagation of feature annotation.</text>
</comment>
<dbReference type="GO" id="GO:0033290">
    <property type="term" value="C:eukaryotic 48S preinitiation complex"/>
    <property type="evidence" value="ECO:0007669"/>
    <property type="project" value="UniProtKB-UniRule"/>
</dbReference>
<dbReference type="Pfam" id="PF00076">
    <property type="entry name" value="RRM_1"/>
    <property type="match status" value="1"/>
</dbReference>
<evidence type="ECO:0000256" key="1">
    <source>
        <dbReference type="ARBA" id="ARBA00004167"/>
    </source>
</evidence>
<dbReference type="HAMAP" id="MF_03006">
    <property type="entry name" value="eIF3g"/>
    <property type="match status" value="1"/>
</dbReference>
<comment type="subunit">
    <text evidence="12">Component of the eukaryotic translation initiation factor 3 (eIF-3) complex.</text>
</comment>
<dbReference type="GO" id="GO:0003743">
    <property type="term" value="F:translation initiation factor activity"/>
    <property type="evidence" value="ECO:0007669"/>
    <property type="project" value="UniProtKB-UniRule"/>
</dbReference>
<dbReference type="InterPro" id="IPR035979">
    <property type="entry name" value="RBD_domain_sf"/>
</dbReference>
<evidence type="ECO:0000256" key="4">
    <source>
        <dbReference type="ARBA" id="ARBA00022692"/>
    </source>
</evidence>
<dbReference type="Gene3D" id="4.10.400.10">
    <property type="entry name" value="Low-density Lipoprotein Receptor"/>
    <property type="match status" value="6"/>
</dbReference>
<dbReference type="GO" id="GO:0005852">
    <property type="term" value="C:eukaryotic translation initiation factor 3 complex"/>
    <property type="evidence" value="ECO:0007669"/>
    <property type="project" value="UniProtKB-UniRule"/>
</dbReference>
<dbReference type="Proteomes" id="UP000055024">
    <property type="component" value="Unassembled WGS sequence"/>
</dbReference>
<dbReference type="GO" id="GO:0003723">
    <property type="term" value="F:RNA binding"/>
    <property type="evidence" value="ECO:0007669"/>
    <property type="project" value="UniProtKB-UniRule"/>
</dbReference>
<organism evidence="17 18">
    <name type="scientific">Trichinella zimbabwensis</name>
    <dbReference type="NCBI Taxonomy" id="268475"/>
    <lineage>
        <taxon>Eukaryota</taxon>
        <taxon>Metazoa</taxon>
        <taxon>Ecdysozoa</taxon>
        <taxon>Nematoda</taxon>
        <taxon>Enoplea</taxon>
        <taxon>Dorylaimia</taxon>
        <taxon>Trichinellida</taxon>
        <taxon>Trichinellidae</taxon>
        <taxon>Trichinella</taxon>
    </lineage>
</organism>
<keyword evidence="18" id="KW-1185">Reference proteome</keyword>
<keyword evidence="8 15" id="KW-0472">Membrane</keyword>
<dbReference type="STRING" id="268475.A0A0V1HQF6"/>
<feature type="disulfide bond" evidence="13">
    <location>
        <begin position="554"/>
        <end position="569"/>
    </location>
</feature>
<keyword evidence="6 12" id="KW-0648">Protein biosynthesis</keyword>
<reference evidence="17 18" key="1">
    <citation type="submission" date="2015-01" db="EMBL/GenBank/DDBJ databases">
        <title>Evolution of Trichinella species and genotypes.</title>
        <authorList>
            <person name="Korhonen P.K."/>
            <person name="Edoardo P."/>
            <person name="Giuseppe L.R."/>
            <person name="Gasser R.B."/>
        </authorList>
    </citation>
    <scope>NUCLEOTIDE SEQUENCE [LARGE SCALE GENOMIC DNA]</scope>
    <source>
        <strain evidence="17">ISS1029</strain>
    </source>
</reference>
<dbReference type="CDD" id="cd00112">
    <property type="entry name" value="LDLa"/>
    <property type="match status" value="7"/>
</dbReference>
<dbReference type="PROSITE" id="PS01209">
    <property type="entry name" value="LDLRA_1"/>
    <property type="match status" value="2"/>
</dbReference>
<dbReference type="InterPro" id="IPR024675">
    <property type="entry name" value="eIF3g_N"/>
</dbReference>
<comment type="caution">
    <text evidence="17">The sequence shown here is derived from an EMBL/GenBank/DDBJ whole genome shotgun (WGS) entry which is preliminary data.</text>
</comment>
<evidence type="ECO:0000256" key="10">
    <source>
        <dbReference type="ARBA" id="ARBA00023170"/>
    </source>
</evidence>
<dbReference type="GO" id="GO:0001732">
    <property type="term" value="P:formation of cytoplasmic translation initiation complex"/>
    <property type="evidence" value="ECO:0007669"/>
    <property type="project" value="UniProtKB-UniRule"/>
</dbReference>
<comment type="subcellular location">
    <subcellularLocation>
        <location evidence="12">Cytoplasm</location>
    </subcellularLocation>
    <subcellularLocation>
        <location evidence="1">Membrane</location>
        <topology evidence="1">Single-pass membrane protein</topology>
    </subcellularLocation>
</comment>
<keyword evidence="5" id="KW-0677">Repeat</keyword>
<dbReference type="Pfam" id="PF00057">
    <property type="entry name" value="Ldl_recept_a"/>
    <property type="match status" value="4"/>
</dbReference>
<feature type="disulfide bond" evidence="13">
    <location>
        <begin position="826"/>
        <end position="841"/>
    </location>
</feature>
<dbReference type="GO" id="GO:0016282">
    <property type="term" value="C:eukaryotic 43S preinitiation complex"/>
    <property type="evidence" value="ECO:0007669"/>
    <property type="project" value="UniProtKB-UniRule"/>
</dbReference>
<feature type="transmembrane region" description="Helical" evidence="15">
    <location>
        <begin position="300"/>
        <end position="321"/>
    </location>
</feature>
<dbReference type="InterPro" id="IPR023415">
    <property type="entry name" value="LDLR_class-A_CS"/>
</dbReference>
<keyword evidence="2 12" id="KW-0963">Cytoplasm</keyword>
<dbReference type="SUPFAM" id="SSF54928">
    <property type="entry name" value="RNA-binding domain, RBD"/>
    <property type="match status" value="1"/>
</dbReference>
<dbReference type="InterPro" id="IPR017334">
    <property type="entry name" value="eIF3_g"/>
</dbReference>
<evidence type="ECO:0000313" key="17">
    <source>
        <dbReference type="EMBL" id="KRZ12370.1"/>
    </source>
</evidence>
<dbReference type="CDD" id="cd12408">
    <property type="entry name" value="RRM_eIF3G_like"/>
    <property type="match status" value="1"/>
</dbReference>
<comment type="similarity">
    <text evidence="12">Belongs to the eIF-3 subunit G family.</text>
</comment>
<evidence type="ECO:0000256" key="15">
    <source>
        <dbReference type="SAM" id="Phobius"/>
    </source>
</evidence>
<dbReference type="GO" id="GO:0005886">
    <property type="term" value="C:plasma membrane"/>
    <property type="evidence" value="ECO:0007669"/>
    <property type="project" value="TreeGrafter"/>
</dbReference>
<keyword evidence="7 15" id="KW-1133">Transmembrane helix</keyword>
<keyword evidence="10" id="KW-0675">Receptor</keyword>
<keyword evidence="3 12" id="KW-0396">Initiation factor</keyword>
<feature type="disulfide bond" evidence="13">
    <location>
        <begin position="866"/>
        <end position="881"/>
    </location>
</feature>
<dbReference type="GO" id="GO:0043235">
    <property type="term" value="C:receptor complex"/>
    <property type="evidence" value="ECO:0007669"/>
    <property type="project" value="TreeGrafter"/>
</dbReference>
<dbReference type="PANTHER" id="PTHR22722:SF5">
    <property type="entry name" value="LOW-DENSITY LIPOPROTEIN RECEPTOR-RELATED PROTEIN 1B"/>
    <property type="match status" value="1"/>
</dbReference>
<feature type="disulfide bond" evidence="13">
    <location>
        <begin position="677"/>
        <end position="692"/>
    </location>
</feature>
<feature type="disulfide bond" evidence="13">
    <location>
        <begin position="719"/>
        <end position="734"/>
    </location>
</feature>
<keyword evidence="11" id="KW-0325">Glycoprotein</keyword>
<dbReference type="Gene3D" id="3.30.70.330">
    <property type="match status" value="1"/>
</dbReference>
<feature type="disulfide bond" evidence="13">
    <location>
        <begin position="769"/>
        <end position="787"/>
    </location>
</feature>
<accession>A0A0V1HQF6</accession>
<dbReference type="PRINTS" id="PR00261">
    <property type="entry name" value="LDLRECEPTOR"/>
</dbReference>
<dbReference type="InterPro" id="IPR036055">
    <property type="entry name" value="LDL_receptor-like_sf"/>
</dbReference>
<dbReference type="PROSITE" id="PS50102">
    <property type="entry name" value="RRM"/>
    <property type="match status" value="1"/>
</dbReference>
<evidence type="ECO:0000256" key="12">
    <source>
        <dbReference type="HAMAP-Rule" id="MF_03006"/>
    </source>
</evidence>
<evidence type="ECO:0000313" key="18">
    <source>
        <dbReference type="Proteomes" id="UP000055024"/>
    </source>
</evidence>
<dbReference type="EMBL" id="JYDP01000041">
    <property type="protein sequence ID" value="KRZ12370.1"/>
    <property type="molecule type" value="Genomic_DNA"/>
</dbReference>
<dbReference type="CDD" id="cd12933">
    <property type="entry name" value="eIF3G"/>
    <property type="match status" value="1"/>
</dbReference>
<evidence type="ECO:0000256" key="14">
    <source>
        <dbReference type="PROSITE-ProRule" id="PRU00176"/>
    </source>
</evidence>
<dbReference type="SMART" id="SM00192">
    <property type="entry name" value="LDLa"/>
    <property type="match status" value="7"/>
</dbReference>
<dbReference type="InterPro" id="IPR051221">
    <property type="entry name" value="LDLR-related"/>
</dbReference>
<dbReference type="OrthoDB" id="10062665at2759"/>
<name>A0A0V1HQF6_9BILA</name>
<dbReference type="PROSITE" id="PS50068">
    <property type="entry name" value="LDLRA_2"/>
    <property type="match status" value="7"/>
</dbReference>